<reference evidence="2" key="2">
    <citation type="submission" date="2023-06" db="EMBL/GenBank/DDBJ databases">
        <authorList>
            <consortium name="Lawrence Berkeley National Laboratory"/>
            <person name="Haridas S."/>
            <person name="Hensen N."/>
            <person name="Bonometti L."/>
            <person name="Westerberg I."/>
            <person name="Brannstrom I.O."/>
            <person name="Guillou S."/>
            <person name="Cros-Aarteil S."/>
            <person name="Calhoun S."/>
            <person name="Kuo A."/>
            <person name="Mondo S."/>
            <person name="Pangilinan J."/>
            <person name="Riley R."/>
            <person name="Labutti K."/>
            <person name="Andreopoulos B."/>
            <person name="Lipzen A."/>
            <person name="Chen C."/>
            <person name="Yanf M."/>
            <person name="Daum C."/>
            <person name="Ng V."/>
            <person name="Clum A."/>
            <person name="Steindorff A."/>
            <person name="Ohm R."/>
            <person name="Martin F."/>
            <person name="Silar P."/>
            <person name="Natvig D."/>
            <person name="Lalanne C."/>
            <person name="Gautier V."/>
            <person name="Ament-Velasquez S.L."/>
            <person name="Kruys A."/>
            <person name="Hutchinson M.I."/>
            <person name="Powell A.J."/>
            <person name="Barry K."/>
            <person name="Miller A.N."/>
            <person name="Grigoriev I.V."/>
            <person name="Debuchy R."/>
            <person name="Gladieux P."/>
            <person name="Thoren M.H."/>
            <person name="Johannesson H."/>
        </authorList>
    </citation>
    <scope>NUCLEOTIDE SEQUENCE</scope>
    <source>
        <strain evidence="2">CBS 955.72</strain>
    </source>
</reference>
<keyword evidence="3" id="KW-1185">Reference proteome</keyword>
<feature type="region of interest" description="Disordered" evidence="1">
    <location>
        <begin position="1"/>
        <end position="45"/>
    </location>
</feature>
<dbReference type="Proteomes" id="UP001275084">
    <property type="component" value="Unassembled WGS sequence"/>
</dbReference>
<reference evidence="2" key="1">
    <citation type="journal article" date="2023" name="Mol. Phylogenet. Evol.">
        <title>Genome-scale phylogeny and comparative genomics of the fungal order Sordariales.</title>
        <authorList>
            <person name="Hensen N."/>
            <person name="Bonometti L."/>
            <person name="Westerberg I."/>
            <person name="Brannstrom I.O."/>
            <person name="Guillou S."/>
            <person name="Cros-Aarteil S."/>
            <person name="Calhoun S."/>
            <person name="Haridas S."/>
            <person name="Kuo A."/>
            <person name="Mondo S."/>
            <person name="Pangilinan J."/>
            <person name="Riley R."/>
            <person name="LaButti K."/>
            <person name="Andreopoulos B."/>
            <person name="Lipzen A."/>
            <person name="Chen C."/>
            <person name="Yan M."/>
            <person name="Daum C."/>
            <person name="Ng V."/>
            <person name="Clum A."/>
            <person name="Steindorff A."/>
            <person name="Ohm R.A."/>
            <person name="Martin F."/>
            <person name="Silar P."/>
            <person name="Natvig D.O."/>
            <person name="Lalanne C."/>
            <person name="Gautier V."/>
            <person name="Ament-Velasquez S.L."/>
            <person name="Kruys A."/>
            <person name="Hutchinson M.I."/>
            <person name="Powell A.J."/>
            <person name="Barry K."/>
            <person name="Miller A.N."/>
            <person name="Grigoriev I.V."/>
            <person name="Debuchy R."/>
            <person name="Gladieux P."/>
            <person name="Hiltunen Thoren M."/>
            <person name="Johannesson H."/>
        </authorList>
    </citation>
    <scope>NUCLEOTIDE SEQUENCE</scope>
    <source>
        <strain evidence="2">CBS 955.72</strain>
    </source>
</reference>
<feature type="compositionally biased region" description="Low complexity" evidence="1">
    <location>
        <begin position="71"/>
        <end position="85"/>
    </location>
</feature>
<proteinExistence type="predicted"/>
<protein>
    <submittedName>
        <fullName evidence="2">Uncharacterized protein</fullName>
    </submittedName>
</protein>
<name>A0AAJ0MBH7_9PEZI</name>
<feature type="compositionally biased region" description="Basic residues" evidence="1">
    <location>
        <begin position="86"/>
        <end position="95"/>
    </location>
</feature>
<feature type="region of interest" description="Disordered" evidence="1">
    <location>
        <begin position="69"/>
        <end position="98"/>
    </location>
</feature>
<dbReference type="EMBL" id="JAUIQD010000006">
    <property type="protein sequence ID" value="KAK3347192.1"/>
    <property type="molecule type" value="Genomic_DNA"/>
</dbReference>
<evidence type="ECO:0000313" key="2">
    <source>
        <dbReference type="EMBL" id="KAK3347192.1"/>
    </source>
</evidence>
<organism evidence="2 3">
    <name type="scientific">Lasiosphaeria hispida</name>
    <dbReference type="NCBI Taxonomy" id="260671"/>
    <lineage>
        <taxon>Eukaryota</taxon>
        <taxon>Fungi</taxon>
        <taxon>Dikarya</taxon>
        <taxon>Ascomycota</taxon>
        <taxon>Pezizomycotina</taxon>
        <taxon>Sordariomycetes</taxon>
        <taxon>Sordariomycetidae</taxon>
        <taxon>Sordariales</taxon>
        <taxon>Lasiosphaeriaceae</taxon>
        <taxon>Lasiosphaeria</taxon>
    </lineage>
</organism>
<sequence length="313" mass="35444">MSNQNGDNQPPPAYEGPQPGSDFASTPEKDLKPEKQPNPPTKKQFSVWQWICRPFKGRRKHRDCQPVVELPKQPSEQQSAQPSKQPSKKPPKQKWRAPESTIQLGVRPYYKQYFQSYHCPAANQSSFQDAMASPWIVTVQFGFADLGTGMAGSIPWKENLKHCWLDQILPSQSNPFGGQKRAHLRRIVLAPAATKVNGKGAYAVGVRVHSQDTKWLAALTYDDIVGFVNLDSAIYLRAFTMNDDELGAAFYFNFPTLKAKGAFSRVLKINEDQQQVRTWGIANPHTYFTKLGRTEPVAGQVKVIEQHWERHLR</sequence>
<evidence type="ECO:0000313" key="3">
    <source>
        <dbReference type="Proteomes" id="UP001275084"/>
    </source>
</evidence>
<comment type="caution">
    <text evidence="2">The sequence shown here is derived from an EMBL/GenBank/DDBJ whole genome shotgun (WGS) entry which is preliminary data.</text>
</comment>
<evidence type="ECO:0000256" key="1">
    <source>
        <dbReference type="SAM" id="MobiDB-lite"/>
    </source>
</evidence>
<accession>A0AAJ0MBH7</accession>
<dbReference type="AlphaFoldDB" id="A0AAJ0MBH7"/>
<gene>
    <name evidence="2" type="ORF">B0T25DRAFT_553859</name>
</gene>